<evidence type="ECO:0000256" key="3">
    <source>
        <dbReference type="ARBA" id="ARBA00023134"/>
    </source>
</evidence>
<dbReference type="EMBL" id="JBHSTI010000015">
    <property type="protein sequence ID" value="MFC6239318.1"/>
    <property type="molecule type" value="Genomic_DNA"/>
</dbReference>
<dbReference type="SUPFAM" id="SSF52540">
    <property type="entry name" value="P-loop containing nucleoside triphosphate hydrolases"/>
    <property type="match status" value="1"/>
</dbReference>
<organism evidence="6 7">
    <name type="scientific">Longivirga aurantiaca</name>
    <dbReference type="NCBI Taxonomy" id="1837743"/>
    <lineage>
        <taxon>Bacteria</taxon>
        <taxon>Bacillati</taxon>
        <taxon>Actinomycetota</taxon>
        <taxon>Actinomycetes</taxon>
        <taxon>Sporichthyales</taxon>
        <taxon>Sporichthyaceae</taxon>
        <taxon>Longivirga</taxon>
    </lineage>
</organism>
<evidence type="ECO:0000313" key="6">
    <source>
        <dbReference type="EMBL" id="MFC6239318.1"/>
    </source>
</evidence>
<keyword evidence="2" id="KW-0378">Hydrolase</keyword>
<proteinExistence type="predicted"/>
<comment type="caution">
    <text evidence="6">The sequence shown here is derived from an EMBL/GenBank/DDBJ whole genome shotgun (WGS) entry which is preliminary data.</text>
</comment>
<protein>
    <submittedName>
        <fullName evidence="6">ArgK/MeaB family GTPase</fullName>
    </submittedName>
</protein>
<evidence type="ECO:0000256" key="1">
    <source>
        <dbReference type="ARBA" id="ARBA00022741"/>
    </source>
</evidence>
<dbReference type="PANTHER" id="PTHR43087:SF1">
    <property type="entry name" value="LAO_AO TRANSPORT SYSTEM ATPASE"/>
    <property type="match status" value="1"/>
</dbReference>
<keyword evidence="1" id="KW-0547">Nucleotide-binding</keyword>
<evidence type="ECO:0000259" key="5">
    <source>
        <dbReference type="SMART" id="SM00382"/>
    </source>
</evidence>
<dbReference type="InterPro" id="IPR052040">
    <property type="entry name" value="GTPase/Isobutyryl-CoA_mutase"/>
</dbReference>
<keyword evidence="4" id="KW-0143">Chaperone</keyword>
<evidence type="ECO:0000256" key="2">
    <source>
        <dbReference type="ARBA" id="ARBA00022801"/>
    </source>
</evidence>
<dbReference type="Gene3D" id="3.40.50.300">
    <property type="entry name" value="P-loop containing nucleotide triphosphate hydrolases"/>
    <property type="match status" value="1"/>
</dbReference>
<dbReference type="InterPro" id="IPR027417">
    <property type="entry name" value="P-loop_NTPase"/>
</dbReference>
<reference evidence="7" key="1">
    <citation type="journal article" date="2019" name="Int. J. Syst. Evol. Microbiol.">
        <title>The Global Catalogue of Microorganisms (GCM) 10K type strain sequencing project: providing services to taxonomists for standard genome sequencing and annotation.</title>
        <authorList>
            <consortium name="The Broad Institute Genomics Platform"/>
            <consortium name="The Broad Institute Genome Sequencing Center for Infectious Disease"/>
            <person name="Wu L."/>
            <person name="Ma J."/>
        </authorList>
    </citation>
    <scope>NUCLEOTIDE SEQUENCE [LARGE SCALE GENOMIC DNA]</scope>
    <source>
        <strain evidence="7">CGMCC 4.7317</strain>
    </source>
</reference>
<dbReference type="InterPro" id="IPR003593">
    <property type="entry name" value="AAA+_ATPase"/>
</dbReference>
<gene>
    <name evidence="6" type="ORF">ACFQGU_15675</name>
</gene>
<sequence length="309" mass="32800">MFTRESLETVLSDGRAGLWGPLARAITRVENTPPWEVSISRGPTPTHIVGITGPPGAGKSTLTGRLIAAYADAGQRVAVLAIDPSSPLSGGAVLGDRLRMETHLNGRPNVFVRSLASRGSHGAVAGATRNIARLLELSGLFDVILIETVGAGQTEVAIVEVADTVVLVTVPGLGDAVQTIKAGLMEVADMFIVNMADRPGAAETARHLRLAAGRAGLVLQTTARDGIGVDEVRTALQNRWAELANEGRLDELRAHKWGSDAALIAEAWVGACAREMPVAIRETMVGAVEEILIDASKRWQLQRQEHRNE</sequence>
<dbReference type="RefSeq" id="WP_386768508.1">
    <property type="nucleotide sequence ID" value="NZ_JBHSTI010000015.1"/>
</dbReference>
<feature type="domain" description="AAA+ ATPase" evidence="5">
    <location>
        <begin position="45"/>
        <end position="191"/>
    </location>
</feature>
<dbReference type="PANTHER" id="PTHR43087">
    <property type="entry name" value="LYSINE/ARGININE/ORNITHINE TRANSPORT SYSTEM KINASE"/>
    <property type="match status" value="1"/>
</dbReference>
<evidence type="ECO:0000256" key="4">
    <source>
        <dbReference type="ARBA" id="ARBA00023186"/>
    </source>
</evidence>
<accession>A0ABW1T5K6</accession>
<name>A0ABW1T5K6_9ACTN</name>
<evidence type="ECO:0000313" key="7">
    <source>
        <dbReference type="Proteomes" id="UP001596138"/>
    </source>
</evidence>
<dbReference type="SMART" id="SM00382">
    <property type="entry name" value="AAA"/>
    <property type="match status" value="1"/>
</dbReference>
<dbReference type="Proteomes" id="UP001596138">
    <property type="component" value="Unassembled WGS sequence"/>
</dbReference>
<keyword evidence="7" id="KW-1185">Reference proteome</keyword>
<dbReference type="Pfam" id="PF03308">
    <property type="entry name" value="MeaB"/>
    <property type="match status" value="1"/>
</dbReference>
<keyword evidence="3" id="KW-0342">GTP-binding</keyword>